<dbReference type="EMBL" id="NCXO01000008">
    <property type="protein sequence ID" value="OSC34771.1"/>
    <property type="molecule type" value="Genomic_DNA"/>
</dbReference>
<accession>A0A7I7SBB0</accession>
<gene>
    <name evidence="1" type="ORF">B8W67_05860</name>
</gene>
<dbReference type="AlphaFoldDB" id="A0A7I7SBB0"/>
<dbReference type="RefSeq" id="WP_085302819.1">
    <property type="nucleotide sequence ID" value="NZ_AP022594.1"/>
</dbReference>
<organism evidence="1 2">
    <name type="scientific">Mycolicibacillus koreensis</name>
    <dbReference type="NCBI Taxonomy" id="1069220"/>
    <lineage>
        <taxon>Bacteria</taxon>
        <taxon>Bacillati</taxon>
        <taxon>Actinomycetota</taxon>
        <taxon>Actinomycetes</taxon>
        <taxon>Mycobacteriales</taxon>
        <taxon>Mycobacteriaceae</taxon>
        <taxon>Mycolicibacillus</taxon>
    </lineage>
</organism>
<keyword evidence="2" id="KW-1185">Reference proteome</keyword>
<evidence type="ECO:0000313" key="2">
    <source>
        <dbReference type="Proteomes" id="UP000193577"/>
    </source>
</evidence>
<dbReference type="Proteomes" id="UP000193577">
    <property type="component" value="Unassembled WGS sequence"/>
</dbReference>
<evidence type="ECO:0000313" key="1">
    <source>
        <dbReference type="EMBL" id="OSC34771.1"/>
    </source>
</evidence>
<reference evidence="1 2" key="1">
    <citation type="submission" date="2017-04" db="EMBL/GenBank/DDBJ databases">
        <title>The new phylogeny of genus Mycobacterium.</title>
        <authorList>
            <person name="Tortoli E."/>
            <person name="Trovato A."/>
            <person name="Cirillo D.M."/>
        </authorList>
    </citation>
    <scope>NUCLEOTIDE SEQUENCE [LARGE SCALE GENOMIC DNA]</scope>
    <source>
        <strain evidence="1 2">KCTC 19819</strain>
    </source>
</reference>
<sequence length="570" mass="60694">MQTLTPVDTAKSTPSELFLVTSHVTAEGALAMVMGGADPHTVDFSPLRGVRLTYALLNRAAAMLLGQRRLNQMLSRPRTARERLTGRREGGDDVLDQAYRLATALAEDRLTPSLTRWMRQDTRLEPLLMLSRLQLRVLVSMCEQIELTAEDFPVSKKMATITAREKLAEGGRISDWMRLIDDGGQGEWLHATSTVSINGTPVPIVADAGPDMVSAAWAARIAAPVSVYAAPGSWPMHIVADALDMCAGSIASWVAAMSRELAGDGDIDLSLRTTVPLRNFIVAPAVRQLSSERAGDIGRYDRTRTNVLIPGTATRYGHRDFAVAAAHWEPGEGETLRDDIALDDAIAMSAIGSNELAALSLVTPKPLNRQVPVTINVHTPEWEDVTDTVSGIQESRSLTLREATIGHVDQDVVEGDETRITLRVLVDHGVPIAIASGYAVALPAGTKVTVTHCSVRKHHALFYGLVETVMDDVVANVTEAAAAAAAGLLIEATEGVSAAAAAAAAEAAKVTAGMIRERTWITASSDAAERVRAAVTSAARTAVDEAIAAVFAPADPQPPVTELGQLRLVS</sequence>
<proteinExistence type="predicted"/>
<comment type="caution">
    <text evidence="1">The sequence shown here is derived from an EMBL/GenBank/DDBJ whole genome shotgun (WGS) entry which is preliminary data.</text>
</comment>
<name>A0A7I7SBB0_9MYCO</name>
<protein>
    <submittedName>
        <fullName evidence="1">Uncharacterized protein</fullName>
    </submittedName>
</protein>